<feature type="signal peptide" evidence="1">
    <location>
        <begin position="1"/>
        <end position="15"/>
    </location>
</feature>
<dbReference type="EMBL" id="KM038565">
    <property type="protein sequence ID" value="AIG56026.1"/>
    <property type="molecule type" value="Genomic_DNA"/>
</dbReference>
<evidence type="ECO:0000313" key="5">
    <source>
        <dbReference type="Proteomes" id="UP000243579"/>
    </source>
</evidence>
<dbReference type="AlphaFoldDB" id="A0A0A7CN98"/>
<dbReference type="InterPro" id="IPR003609">
    <property type="entry name" value="Pan_app"/>
</dbReference>
<dbReference type="EMBL" id="JNBR01000696">
    <property type="protein sequence ID" value="OQR89980.1"/>
    <property type="molecule type" value="Genomic_DNA"/>
</dbReference>
<dbReference type="Pfam" id="PF14295">
    <property type="entry name" value="PAN_4"/>
    <property type="match status" value="2"/>
</dbReference>
<gene>
    <name evidence="4" type="ORF">ACHHYP_05897</name>
</gene>
<dbReference type="Proteomes" id="UP000243579">
    <property type="component" value="Unassembled WGS sequence"/>
</dbReference>
<name>A0A0A7CN98_ACHHY</name>
<sequence length="308" mass="33351">MQLVFTLACLSTVFAATNMRQQQFKVCTVDTDCNAGFFCLPTYDGTFAMCQPGARSPARNFVCTDHADYWGDDLYNSHTGYAGCAYDCRTNPNCNAFAWVQDAAGQQGMCYFKHLQDINRAPTTNNANMKACKDTPATTSTPSTVQWVTDPGYQLMGDRIGNDLSNIESLAACQAACQKTAGCAAVSYMKYYKQCTLQKAANNYYPVWSKAVDLGAAASMQHNYKTCYGNYDVPYQGDVSNFQGSFQDCAKCMEGGKANAFAWYLGPIGDMARPLNPQGTCYCKKLTSPVPPPPAGPGVNGGTILCVA</sequence>
<evidence type="ECO:0000313" key="4">
    <source>
        <dbReference type="EMBL" id="OQR89980.1"/>
    </source>
</evidence>
<evidence type="ECO:0000259" key="2">
    <source>
        <dbReference type="PROSITE" id="PS50948"/>
    </source>
</evidence>
<feature type="domain" description="Apple" evidence="2">
    <location>
        <begin position="132"/>
        <end position="227"/>
    </location>
</feature>
<protein>
    <submittedName>
        <fullName evidence="3">Secreted protein</fullName>
    </submittedName>
</protein>
<keyword evidence="1" id="KW-0732">Signal</keyword>
<reference evidence="3 5" key="1">
    <citation type="journal article" date="2014" name="Genome Biol. Evol.">
        <title>The secreted proteins of Achlya hypogyna and Thraustotheca clavata identify the ancestral oomycete secretome and reveal gene acquisitions by horizontal gene transfer.</title>
        <authorList>
            <person name="Misner I."/>
            <person name="Blouin N."/>
            <person name="Leonard G."/>
            <person name="Richards T.A."/>
            <person name="Lane C.E."/>
        </authorList>
    </citation>
    <scope>NUCLEOTIDE SEQUENCE</scope>
    <source>
        <strain evidence="3 5">ATCC 48635</strain>
    </source>
</reference>
<feature type="chain" id="PRO_5011845559" evidence="1">
    <location>
        <begin position="16"/>
        <end position="308"/>
    </location>
</feature>
<dbReference type="OrthoDB" id="64551at2759"/>
<dbReference type="Gene3D" id="3.50.4.10">
    <property type="entry name" value="Hepatocyte Growth Factor"/>
    <property type="match status" value="2"/>
</dbReference>
<organism evidence="3">
    <name type="scientific">Achlya hypogyna</name>
    <name type="common">Oomycete</name>
    <name type="synonym">Protoachlya hypogyna</name>
    <dbReference type="NCBI Taxonomy" id="1202772"/>
    <lineage>
        <taxon>Eukaryota</taxon>
        <taxon>Sar</taxon>
        <taxon>Stramenopiles</taxon>
        <taxon>Oomycota</taxon>
        <taxon>Saprolegniomycetes</taxon>
        <taxon>Saprolegniales</taxon>
        <taxon>Achlyaceae</taxon>
        <taxon>Achlya</taxon>
    </lineage>
</organism>
<proteinExistence type="predicted"/>
<evidence type="ECO:0000313" key="3">
    <source>
        <dbReference type="EMBL" id="AIG56026.1"/>
    </source>
</evidence>
<evidence type="ECO:0000256" key="1">
    <source>
        <dbReference type="SAM" id="SignalP"/>
    </source>
</evidence>
<accession>A0A0A7CN98</accession>
<keyword evidence="5" id="KW-1185">Reference proteome</keyword>
<dbReference type="PROSITE" id="PS50948">
    <property type="entry name" value="PAN"/>
    <property type="match status" value="1"/>
</dbReference>